<reference evidence="7 8" key="1">
    <citation type="submission" date="2021-01" db="EMBL/GenBank/DDBJ databases">
        <title>Genomic Encyclopedia of Type Strains, Phase IV (KMG-IV): sequencing the most valuable type-strain genomes for metagenomic binning, comparative biology and taxonomic classification.</title>
        <authorList>
            <person name="Goeker M."/>
        </authorList>
    </citation>
    <scope>NUCLEOTIDE SEQUENCE [LARGE SCALE GENOMIC DNA]</scope>
    <source>
        <strain evidence="7 8">DSM 103394</strain>
    </source>
</reference>
<feature type="domain" description="RDD" evidence="6">
    <location>
        <begin position="3"/>
        <end position="106"/>
    </location>
</feature>
<keyword evidence="2 5" id="KW-0812">Transmembrane</keyword>
<evidence type="ECO:0000256" key="3">
    <source>
        <dbReference type="ARBA" id="ARBA00022989"/>
    </source>
</evidence>
<protein>
    <submittedName>
        <fullName evidence="7">RDD family membrane protein YckC</fullName>
    </submittedName>
</protein>
<evidence type="ECO:0000256" key="4">
    <source>
        <dbReference type="ARBA" id="ARBA00023136"/>
    </source>
</evidence>
<dbReference type="EMBL" id="JAFDST010000007">
    <property type="protein sequence ID" value="MBP1083866.1"/>
    <property type="molecule type" value="Genomic_DNA"/>
</dbReference>
<dbReference type="InterPro" id="IPR010432">
    <property type="entry name" value="RDD"/>
</dbReference>
<evidence type="ECO:0000256" key="1">
    <source>
        <dbReference type="ARBA" id="ARBA00004141"/>
    </source>
</evidence>
<evidence type="ECO:0000259" key="6">
    <source>
        <dbReference type="Pfam" id="PF06271"/>
    </source>
</evidence>
<dbReference type="Proteomes" id="UP000674416">
    <property type="component" value="Unassembled WGS sequence"/>
</dbReference>
<comment type="subcellular location">
    <subcellularLocation>
        <location evidence="1">Membrane</location>
        <topology evidence="1">Multi-pass membrane protein</topology>
    </subcellularLocation>
</comment>
<keyword evidence="3 5" id="KW-1133">Transmembrane helix</keyword>
<evidence type="ECO:0000313" key="7">
    <source>
        <dbReference type="EMBL" id="MBP1083866.1"/>
    </source>
</evidence>
<dbReference type="RefSeq" id="WP_211086315.1">
    <property type="nucleotide sequence ID" value="NZ_JAFDST010000007.1"/>
</dbReference>
<sequence>MTYAPLKIRIYAFLFDYLIIVLYGIFVVGTIFVIFRPFITPLFSNSPAAAELTGFFLVTLPTALSDTAVYMILIAVYLTAFIYFISPLMNKKRKTTYDWIAGTKVVR</sequence>
<comment type="caution">
    <text evidence="7">The sequence shown here is derived from an EMBL/GenBank/DDBJ whole genome shotgun (WGS) entry which is preliminary data.</text>
</comment>
<keyword evidence="8" id="KW-1185">Reference proteome</keyword>
<feature type="transmembrane region" description="Helical" evidence="5">
    <location>
        <begin position="67"/>
        <end position="85"/>
    </location>
</feature>
<evidence type="ECO:0000256" key="5">
    <source>
        <dbReference type="SAM" id="Phobius"/>
    </source>
</evidence>
<keyword evidence="4 5" id="KW-0472">Membrane</keyword>
<proteinExistence type="predicted"/>
<evidence type="ECO:0000313" key="8">
    <source>
        <dbReference type="Proteomes" id="UP000674416"/>
    </source>
</evidence>
<dbReference type="Pfam" id="PF06271">
    <property type="entry name" value="RDD"/>
    <property type="match status" value="1"/>
</dbReference>
<accession>A0ABS4D2L0</accession>
<evidence type="ECO:0000256" key="2">
    <source>
        <dbReference type="ARBA" id="ARBA00022692"/>
    </source>
</evidence>
<gene>
    <name evidence="7" type="ORF">JOC74_004413</name>
</gene>
<organism evidence="7 8">
    <name type="scientific">Bacillus capparidis</name>
    <dbReference type="NCBI Taxonomy" id="1840411"/>
    <lineage>
        <taxon>Bacteria</taxon>
        <taxon>Bacillati</taxon>
        <taxon>Bacillota</taxon>
        <taxon>Bacilli</taxon>
        <taxon>Bacillales</taxon>
        <taxon>Bacillaceae</taxon>
        <taxon>Bacillus</taxon>
    </lineage>
</organism>
<feature type="transmembrane region" description="Helical" evidence="5">
    <location>
        <begin position="12"/>
        <end position="35"/>
    </location>
</feature>
<name>A0ABS4D2L0_9BACI</name>